<evidence type="ECO:0000259" key="15">
    <source>
        <dbReference type="Pfam" id="PF01756"/>
    </source>
</evidence>
<feature type="binding site" evidence="14">
    <location>
        <position position="159"/>
    </location>
    <ligand>
        <name>FAD</name>
        <dbReference type="ChEBI" id="CHEBI:57692"/>
    </ligand>
</feature>
<comment type="cofactor">
    <cofactor evidence="2">
        <name>FAD</name>
        <dbReference type="ChEBI" id="CHEBI:57692"/>
    </cofactor>
</comment>
<evidence type="ECO:0000256" key="12">
    <source>
        <dbReference type="PIRNR" id="PIRNR000168"/>
    </source>
</evidence>
<dbReference type="RefSeq" id="XP_018986071.1">
    <property type="nucleotide sequence ID" value="XM_019131111.1"/>
</dbReference>
<dbReference type="SUPFAM" id="SSF56645">
    <property type="entry name" value="Acyl-CoA dehydrogenase NM domain-like"/>
    <property type="match status" value="1"/>
</dbReference>
<evidence type="ECO:0000256" key="9">
    <source>
        <dbReference type="ARBA" id="ARBA00023002"/>
    </source>
</evidence>
<dbReference type="InterPro" id="IPR036250">
    <property type="entry name" value="AcylCo_DH-like_C"/>
</dbReference>
<evidence type="ECO:0000256" key="13">
    <source>
        <dbReference type="PIRSR" id="PIRSR000168-1"/>
    </source>
</evidence>
<keyword evidence="9" id="KW-0560">Oxidoreductase</keyword>
<dbReference type="PIRSF" id="PIRSF000168">
    <property type="entry name" value="Acyl-CoA_oxidase"/>
    <property type="match status" value="1"/>
</dbReference>
<comment type="similarity">
    <text evidence="5 12">Belongs to the acyl-CoA oxidase family.</text>
</comment>
<dbReference type="Gene3D" id="2.40.110.10">
    <property type="entry name" value="Butyryl-CoA Dehydrogenase, subunit A, domain 2"/>
    <property type="match status" value="1"/>
</dbReference>
<dbReference type="Pfam" id="PF14749">
    <property type="entry name" value="Acyl-CoA_ox_N"/>
    <property type="match status" value="1"/>
</dbReference>
<evidence type="ECO:0000256" key="11">
    <source>
        <dbReference type="ARBA" id="ARBA00023140"/>
    </source>
</evidence>
<keyword evidence="6 12" id="KW-0285">Flavoprotein</keyword>
<comment type="catalytic activity">
    <reaction evidence="1">
        <text>a 2,3-saturated acyl-CoA + O2 = a (2E)-enoyl-CoA + H2O2</text>
        <dbReference type="Rhea" id="RHEA:38959"/>
        <dbReference type="ChEBI" id="CHEBI:15379"/>
        <dbReference type="ChEBI" id="CHEBI:16240"/>
        <dbReference type="ChEBI" id="CHEBI:58856"/>
        <dbReference type="ChEBI" id="CHEBI:65111"/>
        <dbReference type="EC" id="1.3.3.6"/>
    </reaction>
</comment>
<dbReference type="FunFam" id="1.20.140.10:FF:000015">
    <property type="entry name" value="Acyl-coenzyme A oxidase"/>
    <property type="match status" value="1"/>
</dbReference>
<name>A0A1E3QSQ4_9ASCO</name>
<evidence type="ECO:0000259" key="18">
    <source>
        <dbReference type="Pfam" id="PF22924"/>
    </source>
</evidence>
<dbReference type="SUPFAM" id="SSF47203">
    <property type="entry name" value="Acyl-CoA dehydrogenase C-terminal domain-like"/>
    <property type="match status" value="2"/>
</dbReference>
<reference evidence="20" key="1">
    <citation type="submission" date="2016-05" db="EMBL/GenBank/DDBJ databases">
        <title>Comparative genomics of biotechnologically important yeasts.</title>
        <authorList>
            <consortium name="DOE Joint Genome Institute"/>
            <person name="Riley R."/>
            <person name="Haridas S."/>
            <person name="Wolfe K.H."/>
            <person name="Lopes M.R."/>
            <person name="Hittinger C.T."/>
            <person name="Goker M."/>
            <person name="Salamov A."/>
            <person name="Wisecaver J."/>
            <person name="Long T.M."/>
            <person name="Aerts A.L."/>
            <person name="Barry K."/>
            <person name="Choi C."/>
            <person name="Clum A."/>
            <person name="Coughlan A.Y."/>
            <person name="Deshpande S."/>
            <person name="Douglass A.P."/>
            <person name="Hanson S.J."/>
            <person name="Klenk H.-P."/>
            <person name="Labutti K."/>
            <person name="Lapidus A."/>
            <person name="Lindquist E."/>
            <person name="Lipzen A."/>
            <person name="Meier-Kolthoff J.P."/>
            <person name="Ohm R.A."/>
            <person name="Otillar R.P."/>
            <person name="Pangilinan J."/>
            <person name="Peng Y."/>
            <person name="Rokas A."/>
            <person name="Rosa C.A."/>
            <person name="Scheuner C."/>
            <person name="Sibirny A.A."/>
            <person name="Slot J.C."/>
            <person name="Stielow J.B."/>
            <person name="Sun H."/>
            <person name="Kurtzman C.P."/>
            <person name="Blackwell M."/>
            <person name="Grigoriev I.V."/>
            <person name="Jeffries T.W."/>
        </authorList>
    </citation>
    <scope>NUCLEOTIDE SEQUENCE [LARGE SCALE GENOMIC DNA]</scope>
    <source>
        <strain evidence="20">NRRL Y-12698</strain>
    </source>
</reference>
<organism evidence="19 20">
    <name type="scientific">Babjeviella inositovora NRRL Y-12698</name>
    <dbReference type="NCBI Taxonomy" id="984486"/>
    <lineage>
        <taxon>Eukaryota</taxon>
        <taxon>Fungi</taxon>
        <taxon>Dikarya</taxon>
        <taxon>Ascomycota</taxon>
        <taxon>Saccharomycotina</taxon>
        <taxon>Pichiomycetes</taxon>
        <taxon>Serinales incertae sedis</taxon>
        <taxon>Babjeviella</taxon>
    </lineage>
</organism>
<dbReference type="GO" id="GO:0003997">
    <property type="term" value="F:acyl-CoA oxidase activity"/>
    <property type="evidence" value="ECO:0007669"/>
    <property type="project" value="UniProtKB-EC"/>
</dbReference>
<dbReference type="STRING" id="984486.A0A1E3QSQ4"/>
<dbReference type="EMBL" id="KV454429">
    <property type="protein sequence ID" value="ODQ80743.1"/>
    <property type="molecule type" value="Genomic_DNA"/>
</dbReference>
<dbReference type="AlphaFoldDB" id="A0A1E3QSQ4"/>
<dbReference type="Pfam" id="PF22924">
    <property type="entry name" value="ACOX_C_alpha1"/>
    <property type="match status" value="1"/>
</dbReference>
<evidence type="ECO:0000256" key="5">
    <source>
        <dbReference type="ARBA" id="ARBA00006288"/>
    </source>
</evidence>
<dbReference type="InterPro" id="IPR002655">
    <property type="entry name" value="Acyl-CoA_oxidase_C"/>
</dbReference>
<evidence type="ECO:0000256" key="3">
    <source>
        <dbReference type="ARBA" id="ARBA00004275"/>
    </source>
</evidence>
<protein>
    <recommendedName>
        <fullName evidence="12">Acyl-coenzyme A oxidase</fullName>
    </recommendedName>
</protein>
<comment type="subcellular location">
    <subcellularLocation>
        <location evidence="3">Peroxisome</location>
    </subcellularLocation>
</comment>
<feature type="binding site" evidence="14">
    <location>
        <position position="198"/>
    </location>
    <ligand>
        <name>FAD</name>
        <dbReference type="ChEBI" id="CHEBI:57692"/>
    </ligand>
</feature>
<dbReference type="GO" id="GO:0005504">
    <property type="term" value="F:fatty acid binding"/>
    <property type="evidence" value="ECO:0007669"/>
    <property type="project" value="TreeGrafter"/>
</dbReference>
<dbReference type="GeneID" id="30148964"/>
<dbReference type="Gene3D" id="1.10.540.10">
    <property type="entry name" value="Acyl-CoA dehydrogenase/oxidase, N-terminal domain"/>
    <property type="match status" value="1"/>
</dbReference>
<dbReference type="PANTHER" id="PTHR10909">
    <property type="entry name" value="ELECTRON TRANSPORT OXIDOREDUCTASE"/>
    <property type="match status" value="1"/>
</dbReference>
<evidence type="ECO:0000259" key="17">
    <source>
        <dbReference type="Pfam" id="PF14749"/>
    </source>
</evidence>
<dbReference type="GO" id="GO:0033540">
    <property type="term" value="P:fatty acid beta-oxidation using acyl-CoA oxidase"/>
    <property type="evidence" value="ECO:0007669"/>
    <property type="project" value="UniProtKB-UniPathway"/>
</dbReference>
<feature type="domain" description="Acyl-CoA oxidase C-terminal" evidence="15">
    <location>
        <begin position="509"/>
        <end position="676"/>
    </location>
</feature>
<keyword evidence="8" id="KW-0276">Fatty acid metabolism</keyword>
<dbReference type="InterPro" id="IPR009100">
    <property type="entry name" value="AcylCoA_DH/oxidase_NM_dom_sf"/>
</dbReference>
<gene>
    <name evidence="19" type="ORF">BABINDRAFT_179995</name>
</gene>
<dbReference type="OrthoDB" id="538336at2759"/>
<dbReference type="InterPro" id="IPR012258">
    <property type="entry name" value="Acyl-CoA_oxidase"/>
</dbReference>
<dbReference type="GO" id="GO:0055088">
    <property type="term" value="P:lipid homeostasis"/>
    <property type="evidence" value="ECO:0007669"/>
    <property type="project" value="TreeGrafter"/>
</dbReference>
<dbReference type="Gene3D" id="1.20.140.10">
    <property type="entry name" value="Butyryl-CoA Dehydrogenase, subunit A, domain 3"/>
    <property type="match status" value="2"/>
</dbReference>
<evidence type="ECO:0000256" key="1">
    <source>
        <dbReference type="ARBA" id="ARBA00001201"/>
    </source>
</evidence>
<accession>A0A1E3QSQ4</accession>
<dbReference type="FunFam" id="2.40.110.10:FF:000003">
    <property type="entry name" value="Acyl-coenzyme A oxidase"/>
    <property type="match status" value="1"/>
</dbReference>
<feature type="domain" description="Acyl-coenzyme A oxidase N-terminal" evidence="17">
    <location>
        <begin position="26"/>
        <end position="145"/>
    </location>
</feature>
<dbReference type="Pfam" id="PF01756">
    <property type="entry name" value="ACOX"/>
    <property type="match status" value="1"/>
</dbReference>
<dbReference type="GO" id="GO:0005777">
    <property type="term" value="C:peroxisome"/>
    <property type="evidence" value="ECO:0007669"/>
    <property type="project" value="UniProtKB-SubCell"/>
</dbReference>
<evidence type="ECO:0000256" key="2">
    <source>
        <dbReference type="ARBA" id="ARBA00001974"/>
    </source>
</evidence>
<keyword evidence="7 12" id="KW-0274">FAD</keyword>
<dbReference type="InterPro" id="IPR037069">
    <property type="entry name" value="AcylCoA_DH/ox_N_sf"/>
</dbReference>
<dbReference type="Proteomes" id="UP000094336">
    <property type="component" value="Unassembled WGS sequence"/>
</dbReference>
<keyword evidence="11" id="KW-0576">Peroxisome</keyword>
<evidence type="ECO:0000313" key="19">
    <source>
        <dbReference type="EMBL" id="ODQ80743.1"/>
    </source>
</evidence>
<evidence type="ECO:0000256" key="6">
    <source>
        <dbReference type="ARBA" id="ARBA00022630"/>
    </source>
</evidence>
<dbReference type="UniPathway" id="UPA00661"/>
<evidence type="ECO:0000313" key="20">
    <source>
        <dbReference type="Proteomes" id="UP000094336"/>
    </source>
</evidence>
<dbReference type="InterPro" id="IPR006091">
    <property type="entry name" value="Acyl-CoA_Oxase/DH_mid-dom"/>
</dbReference>
<dbReference type="Pfam" id="PF02770">
    <property type="entry name" value="Acyl-CoA_dh_M"/>
    <property type="match status" value="1"/>
</dbReference>
<feature type="domain" description="Acyl-CoA oxidase/dehydrogenase middle" evidence="16">
    <location>
        <begin position="155"/>
        <end position="265"/>
    </location>
</feature>
<evidence type="ECO:0000256" key="4">
    <source>
        <dbReference type="ARBA" id="ARBA00004846"/>
    </source>
</evidence>
<proteinExistence type="inferred from homology"/>
<evidence type="ECO:0000256" key="7">
    <source>
        <dbReference type="ARBA" id="ARBA00022827"/>
    </source>
</evidence>
<evidence type="ECO:0000256" key="14">
    <source>
        <dbReference type="PIRSR" id="PIRSR000168-2"/>
    </source>
</evidence>
<sequence>MSSITYTAAPNPAATIAHERAQTTFDTDAMNLFLEGGDPQHVALIKETLLQLERDPVFRTGPQYYDLTTPEHREETAKKIARFAQYLEVDARNNNSAATKVRLDFLSVLDPQMLSRTQIFLVLFLNCIKGNGSPEQYRFWCEQLKANQMRNMYGCFAMTELAHGSNVAGLETTATLDLDTDEFVLTTPHIGATKWWIGMAAHTATHAVVYARLVVKKDTVNDYGVKAFVVPLRDANHDLLPGVSVGDIGAKMGRHGIDNGWIQFNCVRVPRGYMLLKFAQVDREGNVKDSPLNQLAYAPLINGRVQMVADSFRFGARFTTIALRYAVARKQFGKASDGEEKQLLDYPLHQTRLLPSLAATYVMAAASHKLRAYQDHVLEQLGLVRETDKSGLNDAISAMKHLFVVSASLKATFTWLTALLIDECRQACGGHGYSAYTGFSKGYEDWVVQCTWEGDNNVLSMSAAKSIVQALKKGKDLHSDLAFLASKSLSGKLPILSSFASGVASADHLKVILKAFHGLIIRAGENCIVVLKENGNDWDELGQLQVGITRVFAHSYALGVFLETIPAGLQPQLRAIAELHALSVITSHAALFMEYNVISSENYPSVARRIAELNRFLRPQVIGLTDSFKMPDFLINSPLGKYNGDIYNAYFDTLKQQNDVSITKAPYSHVVEGMLNRSDLSVRERNERTEQVMRILSK</sequence>
<dbReference type="GO" id="GO:0071949">
    <property type="term" value="F:FAD binding"/>
    <property type="evidence" value="ECO:0007669"/>
    <property type="project" value="InterPro"/>
</dbReference>
<dbReference type="InterPro" id="IPR055060">
    <property type="entry name" value="ACOX_C_alpha1"/>
</dbReference>
<evidence type="ECO:0000256" key="10">
    <source>
        <dbReference type="ARBA" id="ARBA00023098"/>
    </source>
</evidence>
<keyword evidence="20" id="KW-1185">Reference proteome</keyword>
<dbReference type="PANTHER" id="PTHR10909:SF352">
    <property type="entry name" value="ACYL-COENZYME A OXIDASE-LIKE PROTEIN"/>
    <property type="match status" value="1"/>
</dbReference>
<feature type="active site" description="Proton acceptor" evidence="13">
    <location>
        <position position="453"/>
    </location>
</feature>
<dbReference type="InterPro" id="IPR046373">
    <property type="entry name" value="Acyl-CoA_Oxase/DH_mid-dom_sf"/>
</dbReference>
<evidence type="ECO:0000259" key="16">
    <source>
        <dbReference type="Pfam" id="PF02770"/>
    </source>
</evidence>
<dbReference type="InterPro" id="IPR029320">
    <property type="entry name" value="Acyl-CoA_ox_N"/>
</dbReference>
<feature type="domain" description="Acyl-CoA oxidase C-alpha1" evidence="18">
    <location>
        <begin position="297"/>
        <end position="467"/>
    </location>
</feature>
<comment type="pathway">
    <text evidence="4">Lipid metabolism; peroxisomal fatty acid beta-oxidation.</text>
</comment>
<keyword evidence="10" id="KW-0443">Lipid metabolism</keyword>
<evidence type="ECO:0000256" key="8">
    <source>
        <dbReference type="ARBA" id="ARBA00022832"/>
    </source>
</evidence>